<dbReference type="OrthoDB" id="2381377at2"/>
<reference evidence="1 2" key="1">
    <citation type="submission" date="2016-02" db="EMBL/GenBank/DDBJ databases">
        <title>Draft Genome for Tepidibacillus decaturensis nov. sp. Strain Z9, an Anaerobic, Moderately Thermophilic and Heterotrophic Bacterium from Deep Subsurface of the Illinois Basin, USA.</title>
        <authorList>
            <person name="Dong Y."/>
            <person name="Chang J.Y."/>
            <person name="Sanford R."/>
            <person name="Fouke B.W."/>
        </authorList>
    </citation>
    <scope>NUCLEOTIDE SEQUENCE [LARGE SCALE GENOMIC DNA]</scope>
    <source>
        <strain evidence="1 2">Z9</strain>
    </source>
</reference>
<keyword evidence="2" id="KW-1185">Reference proteome</keyword>
<proteinExistence type="predicted"/>
<accession>A0A135L2N3</accession>
<evidence type="ECO:0000313" key="2">
    <source>
        <dbReference type="Proteomes" id="UP000070352"/>
    </source>
</evidence>
<protein>
    <recommendedName>
        <fullName evidence="3">AraC family transcriptional regulator</fullName>
    </recommendedName>
</protein>
<sequence length="154" mass="18141">MSNIQERIAYLEGLAEGLEMYQNKKEGKFFEEIVGIMTEMNQTLQHFMDRLSELEEYVEAIDEDLNDLEWDFYEDDEDLEDDELEEGIDDELLVMEDDQNEGYYQVECPTCHETVMIDHHLLEHDEPTEVVCPNCNEVLIIDDEDQYIGTNTTL</sequence>
<comment type="caution">
    <text evidence="1">The sequence shown here is derived from an EMBL/GenBank/DDBJ whole genome shotgun (WGS) entry which is preliminary data.</text>
</comment>
<dbReference type="Proteomes" id="UP000070352">
    <property type="component" value="Unassembled WGS sequence"/>
</dbReference>
<evidence type="ECO:0000313" key="1">
    <source>
        <dbReference type="EMBL" id="KXG43278.1"/>
    </source>
</evidence>
<dbReference type="EMBL" id="LSKU01000001">
    <property type="protein sequence ID" value="KXG43278.1"/>
    <property type="molecule type" value="Genomic_DNA"/>
</dbReference>
<evidence type="ECO:0008006" key="3">
    <source>
        <dbReference type="Google" id="ProtNLM"/>
    </source>
</evidence>
<dbReference type="RefSeq" id="WP_068723588.1">
    <property type="nucleotide sequence ID" value="NZ_LSKU01000001.1"/>
</dbReference>
<gene>
    <name evidence="1" type="ORF">U473_04060</name>
</gene>
<dbReference type="InterPro" id="IPR054688">
    <property type="entry name" value="CD1247_N"/>
</dbReference>
<name>A0A135L2N3_9BACI</name>
<dbReference type="STRING" id="1413211.U473_04060"/>
<dbReference type="NCBIfam" id="NF045650">
    <property type="entry name" value="CD1247_Nterm"/>
    <property type="match status" value="1"/>
</dbReference>
<dbReference type="AlphaFoldDB" id="A0A135L2N3"/>
<organism evidence="1 2">
    <name type="scientific">Tepidibacillus decaturensis</name>
    <dbReference type="NCBI Taxonomy" id="1413211"/>
    <lineage>
        <taxon>Bacteria</taxon>
        <taxon>Bacillati</taxon>
        <taxon>Bacillota</taxon>
        <taxon>Bacilli</taxon>
        <taxon>Bacillales</taxon>
        <taxon>Bacillaceae</taxon>
        <taxon>Tepidibacillus</taxon>
    </lineage>
</organism>